<proteinExistence type="predicted"/>
<evidence type="ECO:0000313" key="2">
    <source>
        <dbReference type="EMBL" id="MCX2981346.1"/>
    </source>
</evidence>
<comment type="caution">
    <text evidence="2">The sequence shown here is derived from an EMBL/GenBank/DDBJ whole genome shotgun (WGS) entry which is preliminary data.</text>
</comment>
<dbReference type="InterPro" id="IPR027417">
    <property type="entry name" value="P-loop_NTPase"/>
</dbReference>
<reference evidence="2" key="1">
    <citation type="submission" date="2019-02" db="EMBL/GenBank/DDBJ databases">
        <authorList>
            <person name="Li S.-H."/>
        </authorList>
    </citation>
    <scope>NUCLEOTIDE SEQUENCE</scope>
    <source>
        <strain evidence="2">IMCC14734</strain>
    </source>
</reference>
<dbReference type="InterPro" id="IPR011604">
    <property type="entry name" value="PDDEXK-like_dom_sf"/>
</dbReference>
<sequence length="881" mass="98168">MPVNPRSSPSFYPIEPLLPWLQAGVPVLTPNQRLARQIKLAWGLHLQAQGVLGWETPAVYSLEQWWQLSLERLDPWQESGLSLASEAQQLHLWQQCIEENPDSGALLRPRAAAALARDAHRSLQLWQVEWQREPIIGAFREHADTVLFEQWALAFEQKLKSLGLMTLPQMLAQQSQLPHCDALVLVEFNELSPLYKKALEAQASKLHHHCQQTHPERRQLQPCTSPEQEMVLAAQWAHQSWQANPDSRIGVLLPDMQGQRQALQRQLCRAFGLPLSRAGELPINFSGGIPLASAPPVSDAIQLLDLVQGDIDVAGLCLLLHSRYYGRDADSVIVPVLRRLYRRGRAAISAGQWRYMARDLRLGGALLGLHGSRELKQKHRLARWVTLLQSSLAELGWPGAGPLDSDEFQQIEQFYVALEGLTELDAITGVVDFSSALTLLRQALTGRLYQRQTPSTSIQVLGLLEAAGLVFDKVWLVGMGGMQWPAAPSPNPFIPVPLQRQREMPHADARREREFAQRLMQQFESCNAEICASYVAQEGGIALRPSALLQHFESLPAVPEIRTPELWQEQPPLTLERLESEVQAPAVDAVEAAQIRGGSGLLADQSQCEFRAFANHRLHVRPLSDLSIGLTASDRGSLLHDALFQLWGEIGDSQVLAATDEAARAALCKTASAAAITRFAEQQTMIGHRYLELEQTRLSAMLQRWLEIESQREGFTVEARESEVSLVLQTLNLSLRIDRVDRLQDNSLLVVDYKSGDNKPKDWFGERPRQPQLPLYAQALGDELGGIAFAMPPLEEVGYRGIATQEQGAGIEGDLTAATKNLELAPQNWEEARQHWHEVLTRLATEFLAGHAAVNPLNTNDSCRYCGLQALCRIGQVVADD</sequence>
<accession>A0ABT3THX7</accession>
<dbReference type="Pfam" id="PF12705">
    <property type="entry name" value="PDDEXK_1"/>
    <property type="match status" value="1"/>
</dbReference>
<dbReference type="Proteomes" id="UP001143362">
    <property type="component" value="Unassembled WGS sequence"/>
</dbReference>
<dbReference type="NCBIfam" id="TIGR03623">
    <property type="entry name" value="probable DNA repair protein"/>
    <property type="match status" value="1"/>
</dbReference>
<keyword evidence="3" id="KW-1185">Reference proteome</keyword>
<organism evidence="2 3">
    <name type="scientific">Candidatus Litorirhabdus singularis</name>
    <dbReference type="NCBI Taxonomy" id="2518993"/>
    <lineage>
        <taxon>Bacteria</taxon>
        <taxon>Pseudomonadati</taxon>
        <taxon>Pseudomonadota</taxon>
        <taxon>Gammaproteobacteria</taxon>
        <taxon>Cellvibrionales</taxon>
        <taxon>Halieaceae</taxon>
        <taxon>Candidatus Litorirhabdus</taxon>
    </lineage>
</organism>
<feature type="domain" description="PD-(D/E)XK endonuclease-like" evidence="1">
    <location>
        <begin position="606"/>
        <end position="873"/>
    </location>
</feature>
<dbReference type="Gene3D" id="3.90.320.10">
    <property type="match status" value="1"/>
</dbReference>
<evidence type="ECO:0000259" key="1">
    <source>
        <dbReference type="Pfam" id="PF12705"/>
    </source>
</evidence>
<evidence type="ECO:0000313" key="3">
    <source>
        <dbReference type="Proteomes" id="UP001143362"/>
    </source>
</evidence>
<gene>
    <name evidence="2" type="ORF">EYC98_10765</name>
</gene>
<dbReference type="InterPro" id="IPR019925">
    <property type="entry name" value="DNA_repair_protein_predicted"/>
</dbReference>
<protein>
    <recommendedName>
        <fullName evidence="1">PD-(D/E)XK endonuclease-like domain-containing protein</fullName>
    </recommendedName>
</protein>
<name>A0ABT3THX7_9GAMM</name>
<dbReference type="InterPro" id="IPR038726">
    <property type="entry name" value="PDDEXK_AddAB-type"/>
</dbReference>
<dbReference type="EMBL" id="SHNN01000002">
    <property type="protein sequence ID" value="MCX2981346.1"/>
    <property type="molecule type" value="Genomic_DNA"/>
</dbReference>
<dbReference type="SUPFAM" id="SSF52540">
    <property type="entry name" value="P-loop containing nucleoside triphosphate hydrolases"/>
    <property type="match status" value="1"/>
</dbReference>